<feature type="transmembrane region" description="Helical" evidence="1">
    <location>
        <begin position="196"/>
        <end position="216"/>
    </location>
</feature>
<name>A0A059ECM1_9PROT</name>
<feature type="transmembrane region" description="Helical" evidence="1">
    <location>
        <begin position="57"/>
        <end position="76"/>
    </location>
</feature>
<feature type="transmembrane region" description="Helical" evidence="1">
    <location>
        <begin position="121"/>
        <end position="141"/>
    </location>
</feature>
<comment type="caution">
    <text evidence="2">The sequence shown here is derived from an EMBL/GenBank/DDBJ whole genome shotgun (WGS) entry which is preliminary data.</text>
</comment>
<organism evidence="2 3">
    <name type="scientific">Hyphomonas atlantica</name>
    <dbReference type="NCBI Taxonomy" id="1280948"/>
    <lineage>
        <taxon>Bacteria</taxon>
        <taxon>Pseudomonadati</taxon>
        <taxon>Pseudomonadota</taxon>
        <taxon>Alphaproteobacteria</taxon>
        <taxon>Hyphomonadales</taxon>
        <taxon>Hyphomonadaceae</taxon>
        <taxon>Hyphomonas</taxon>
    </lineage>
</organism>
<dbReference type="OrthoDB" id="7593375at2"/>
<evidence type="ECO:0008006" key="4">
    <source>
        <dbReference type="Google" id="ProtNLM"/>
    </source>
</evidence>
<sequence length="219" mass="24401">MIHWLLVAHIIVVGYWLGSELVINSSFRFATRDVASPLEARDRMLQHVMNTDQHVRFALVLQASLGTILLAAYGWVPGGQTLMIVAAVLGVFWLGFVEYIHRVRHSAVGARLAALDRGSRYVLMGVLLLMSIGVIGGDWPIPLWLRFKFAAFAGVIATGVLVRLQLIRFFRVWGEMKTDGVTDARNARVSTLENQASFLIVMIWVFIAIIVALSLFKPV</sequence>
<evidence type="ECO:0000313" key="3">
    <source>
        <dbReference type="Proteomes" id="UP000024547"/>
    </source>
</evidence>
<protein>
    <recommendedName>
        <fullName evidence="4">DUF2269 family protein</fullName>
    </recommendedName>
</protein>
<dbReference type="RefSeq" id="WP_035547727.1">
    <property type="nucleotide sequence ID" value="NZ_AWFH01000001.1"/>
</dbReference>
<dbReference type="Proteomes" id="UP000024547">
    <property type="component" value="Unassembled WGS sequence"/>
</dbReference>
<reference evidence="2 3" key="1">
    <citation type="journal article" date="2014" name="Antonie Van Leeuwenhoek">
        <title>Hyphomonas beringensis sp. nov. and Hyphomonas chukchiensis sp. nov., isolated from surface seawater of the Bering Sea and Chukchi Sea.</title>
        <authorList>
            <person name="Li C."/>
            <person name="Lai Q."/>
            <person name="Li G."/>
            <person name="Dong C."/>
            <person name="Wang J."/>
            <person name="Liao Y."/>
            <person name="Shao Z."/>
        </authorList>
    </citation>
    <scope>NUCLEOTIDE SEQUENCE [LARGE SCALE GENOMIC DNA]</scope>
    <source>
        <strain evidence="2 3">22II1-22F38</strain>
    </source>
</reference>
<dbReference type="EMBL" id="AWFH01000001">
    <property type="protein sequence ID" value="KCZ65287.1"/>
    <property type="molecule type" value="Genomic_DNA"/>
</dbReference>
<dbReference type="AlphaFoldDB" id="A0A059ECM1"/>
<evidence type="ECO:0000313" key="2">
    <source>
        <dbReference type="EMBL" id="KCZ65287.1"/>
    </source>
</evidence>
<evidence type="ECO:0000256" key="1">
    <source>
        <dbReference type="SAM" id="Phobius"/>
    </source>
</evidence>
<keyword evidence="1" id="KW-0812">Transmembrane</keyword>
<keyword evidence="1" id="KW-1133">Transmembrane helix</keyword>
<proteinExistence type="predicted"/>
<keyword evidence="1" id="KW-0472">Membrane</keyword>
<dbReference type="PATRIC" id="fig|1280948.3.peg.508"/>
<gene>
    <name evidence="2" type="ORF">HY36_02570</name>
</gene>
<feature type="transmembrane region" description="Helical" evidence="1">
    <location>
        <begin position="147"/>
        <end position="166"/>
    </location>
</feature>
<feature type="transmembrane region" description="Helical" evidence="1">
    <location>
        <begin position="82"/>
        <end position="100"/>
    </location>
</feature>
<accession>A0A059ECM1</accession>
<feature type="transmembrane region" description="Helical" evidence="1">
    <location>
        <begin position="6"/>
        <end position="23"/>
    </location>
</feature>
<keyword evidence="3" id="KW-1185">Reference proteome</keyword>